<dbReference type="InterPro" id="IPR032834">
    <property type="entry name" value="NatK-like_C"/>
</dbReference>
<feature type="transmembrane region" description="Helical" evidence="1">
    <location>
        <begin position="83"/>
        <end position="101"/>
    </location>
</feature>
<dbReference type="RefSeq" id="WP_228353574.1">
    <property type="nucleotide sequence ID" value="NZ_JACEGA010000001.1"/>
</dbReference>
<feature type="transmembrane region" description="Helical" evidence="1">
    <location>
        <begin position="56"/>
        <end position="77"/>
    </location>
</feature>
<feature type="transmembrane region" description="Helical" evidence="1">
    <location>
        <begin position="139"/>
        <end position="160"/>
    </location>
</feature>
<gene>
    <name evidence="3" type="ORF">H0486_13875</name>
</gene>
<accession>A0A839K2D8</accession>
<dbReference type="PANTHER" id="PTHR40448:SF1">
    <property type="entry name" value="TWO-COMPONENT SENSOR HISTIDINE KINASE"/>
    <property type="match status" value="1"/>
</dbReference>
<evidence type="ECO:0000256" key="1">
    <source>
        <dbReference type="SAM" id="Phobius"/>
    </source>
</evidence>
<keyword evidence="1" id="KW-1133">Transmembrane helix</keyword>
<sequence length="396" mass="45840">MLTTEFYHFWQNKLFFNLSYEDMNPLMFLVSFAFKYLLIFLVQELLGIICSRREKLVFLIYYIVLYLLYLFIPGGFYNRYLTILLPVCSFAIELYLSLKIYFNRNQMKRYGMLIYWGTVLAITGLIIDCYYINGSIYLNLSLSLLLSLSIYLMILSMVAVMQAADVHRDYAVASASLMKAREQISIQTEYYDALHEQMDEVRAIRHDVRHFVGVIKRLSEENRYDELKQFISDYVEKIDPAPLPVYCENIVANSILGYYSLCLKKRDILFRCTCQIPAKLPIDDIDLCIILGNGLENAMEACEKQEDYLTRYVAVEARNINDQLLIKITNTYNGTVKQRGDRLLSTKRSSSHGMGLQNINKVVETAGGMVKIDYNTKTFTLMVALPSIFENKENGG</sequence>
<dbReference type="Pfam" id="PF14501">
    <property type="entry name" value="HATPase_c_5"/>
    <property type="match status" value="1"/>
</dbReference>
<evidence type="ECO:0000259" key="2">
    <source>
        <dbReference type="Pfam" id="PF14501"/>
    </source>
</evidence>
<evidence type="ECO:0000313" key="4">
    <source>
        <dbReference type="Proteomes" id="UP000574276"/>
    </source>
</evidence>
<evidence type="ECO:0000313" key="3">
    <source>
        <dbReference type="EMBL" id="MBB2183964.1"/>
    </source>
</evidence>
<keyword evidence="1" id="KW-0812">Transmembrane</keyword>
<dbReference type="AlphaFoldDB" id="A0A839K2D8"/>
<dbReference type="SUPFAM" id="SSF55874">
    <property type="entry name" value="ATPase domain of HSP90 chaperone/DNA topoisomerase II/histidine kinase"/>
    <property type="match status" value="1"/>
</dbReference>
<dbReference type="EMBL" id="JACEGA010000001">
    <property type="protein sequence ID" value="MBB2183964.1"/>
    <property type="molecule type" value="Genomic_DNA"/>
</dbReference>
<feature type="transmembrane region" description="Helical" evidence="1">
    <location>
        <begin position="26"/>
        <end position="49"/>
    </location>
</feature>
<protein>
    <submittedName>
        <fullName evidence="3">GHKL domain-containing protein</fullName>
    </submittedName>
</protein>
<dbReference type="CDD" id="cd16935">
    <property type="entry name" value="HATPase_AgrC-ComD-like"/>
    <property type="match status" value="1"/>
</dbReference>
<reference evidence="3 4" key="1">
    <citation type="submission" date="2020-07" db="EMBL/GenBank/DDBJ databases">
        <title>Characterization and genome sequencing of isolate MD1, a novel member within the family Lachnospiraceae.</title>
        <authorList>
            <person name="Rettenmaier R."/>
            <person name="Di Bello L."/>
            <person name="Zinser C."/>
            <person name="Scheitz K."/>
            <person name="Liebl W."/>
            <person name="Zverlov V."/>
        </authorList>
    </citation>
    <scope>NUCLEOTIDE SEQUENCE [LARGE SCALE GENOMIC DNA]</scope>
    <source>
        <strain evidence="3 4">MD1</strain>
    </source>
</reference>
<dbReference type="Proteomes" id="UP000574276">
    <property type="component" value="Unassembled WGS sequence"/>
</dbReference>
<keyword evidence="4" id="KW-1185">Reference proteome</keyword>
<proteinExistence type="predicted"/>
<feature type="transmembrane region" description="Helical" evidence="1">
    <location>
        <begin position="113"/>
        <end position="133"/>
    </location>
</feature>
<comment type="caution">
    <text evidence="3">The sequence shown here is derived from an EMBL/GenBank/DDBJ whole genome shotgun (WGS) entry which is preliminary data.</text>
</comment>
<dbReference type="PANTHER" id="PTHR40448">
    <property type="entry name" value="TWO-COMPONENT SENSOR HISTIDINE KINASE"/>
    <property type="match status" value="1"/>
</dbReference>
<name>A0A839K2D8_9FIRM</name>
<dbReference type="GO" id="GO:0042802">
    <property type="term" value="F:identical protein binding"/>
    <property type="evidence" value="ECO:0007669"/>
    <property type="project" value="TreeGrafter"/>
</dbReference>
<keyword evidence="1" id="KW-0472">Membrane</keyword>
<dbReference type="InterPro" id="IPR036890">
    <property type="entry name" value="HATPase_C_sf"/>
</dbReference>
<feature type="domain" description="Sensor histidine kinase NatK-like C-terminal" evidence="2">
    <location>
        <begin position="285"/>
        <end position="386"/>
    </location>
</feature>
<dbReference type="Gene3D" id="3.30.565.10">
    <property type="entry name" value="Histidine kinase-like ATPase, C-terminal domain"/>
    <property type="match status" value="1"/>
</dbReference>
<organism evidence="3 4">
    <name type="scientific">Variimorphobacter saccharofermentans</name>
    <dbReference type="NCBI Taxonomy" id="2755051"/>
    <lineage>
        <taxon>Bacteria</taxon>
        <taxon>Bacillati</taxon>
        <taxon>Bacillota</taxon>
        <taxon>Clostridia</taxon>
        <taxon>Lachnospirales</taxon>
        <taxon>Lachnospiraceae</taxon>
        <taxon>Variimorphobacter</taxon>
    </lineage>
</organism>